<dbReference type="RefSeq" id="WP_023276766.1">
    <property type="nucleotide sequence ID" value="NZ_CP097562.1"/>
</dbReference>
<evidence type="ECO:0000313" key="5">
    <source>
        <dbReference type="Proteomes" id="UP000017429"/>
    </source>
</evidence>
<dbReference type="Proteomes" id="UP000017429">
    <property type="component" value="Chromosome"/>
</dbReference>
<gene>
    <name evidence="4" type="ORF">N508_000040</name>
</gene>
<accession>V2RHG9</accession>
<reference evidence="4" key="2">
    <citation type="submission" date="2022-05" db="EMBL/GenBank/DDBJ databases">
        <authorList>
            <person name="Proctor A.L."/>
            <person name="Phillips G.J."/>
            <person name="Wannemuehler M.J."/>
        </authorList>
    </citation>
    <scope>NUCLEOTIDE SEQUENCE</scope>
    <source>
        <strain evidence="4">ASF457</strain>
    </source>
</reference>
<dbReference type="eggNOG" id="COG3392">
    <property type="taxonomic scope" value="Bacteria"/>
</dbReference>
<keyword evidence="1" id="KW-0489">Methyltransferase</keyword>
<dbReference type="Gene3D" id="3.40.50.150">
    <property type="entry name" value="Vaccinia Virus protein VP39"/>
    <property type="match status" value="1"/>
</dbReference>
<protein>
    <recommendedName>
        <fullName evidence="6">DNA methyltransferase</fullName>
    </recommendedName>
</protein>
<name>V2RHG9_9BACT</name>
<dbReference type="SUPFAM" id="SSF53335">
    <property type="entry name" value="S-adenosyl-L-methionine-dependent methyltransferases"/>
    <property type="match status" value="1"/>
</dbReference>
<evidence type="ECO:0000256" key="2">
    <source>
        <dbReference type="ARBA" id="ARBA00022679"/>
    </source>
</evidence>
<dbReference type="Pfam" id="PF02086">
    <property type="entry name" value="MethyltransfD12"/>
    <property type="match status" value="1"/>
</dbReference>
<dbReference type="GO" id="GO:0009007">
    <property type="term" value="F:site-specific DNA-methyltransferase (adenine-specific) activity"/>
    <property type="evidence" value="ECO:0007669"/>
    <property type="project" value="UniProtKB-EC"/>
</dbReference>
<keyword evidence="2" id="KW-0808">Transferase</keyword>
<dbReference type="AlphaFoldDB" id="V2RHG9"/>
<reference evidence="4" key="3">
    <citation type="submission" date="2022-06" db="EMBL/GenBank/DDBJ databases">
        <title>Resources to Facilitate Use of the Altered Schaedler Flora (ASF) Mouse Model to Study Microbiome Function.</title>
        <authorList>
            <person name="Proctor A."/>
            <person name="Parvinroo S."/>
            <person name="Richie T."/>
            <person name="Jia X."/>
            <person name="Lee S.T.M."/>
            <person name="Karp P.D."/>
            <person name="Paley S."/>
            <person name="Kostic A.D."/>
            <person name="Pierre J.F."/>
            <person name="Wannemuehler M.J."/>
            <person name="Phillips G.J."/>
        </authorList>
    </citation>
    <scope>NUCLEOTIDE SEQUENCE</scope>
    <source>
        <strain evidence="4">ASF457</strain>
    </source>
</reference>
<evidence type="ECO:0000256" key="3">
    <source>
        <dbReference type="ARBA" id="ARBA00022691"/>
    </source>
</evidence>
<organism evidence="4 5">
    <name type="scientific">Mucispirillum schaedleri ASF457</name>
    <dbReference type="NCBI Taxonomy" id="1379858"/>
    <lineage>
        <taxon>Bacteria</taxon>
        <taxon>Pseudomonadati</taxon>
        <taxon>Deferribacterota</taxon>
        <taxon>Deferribacteres</taxon>
        <taxon>Deferribacterales</taxon>
        <taxon>Mucispirillaceae</taxon>
        <taxon>Mucispirillum</taxon>
    </lineage>
</organism>
<dbReference type="KEGG" id="msch:N508_000040"/>
<dbReference type="InterPro" id="IPR012327">
    <property type="entry name" value="MeTrfase_D12"/>
</dbReference>
<dbReference type="OrthoDB" id="9805629at2"/>
<dbReference type="REBASE" id="86339">
    <property type="entry name" value="M.Msc457ORF1965P"/>
</dbReference>
<evidence type="ECO:0000256" key="1">
    <source>
        <dbReference type="ARBA" id="ARBA00022603"/>
    </source>
</evidence>
<dbReference type="GO" id="GO:0032259">
    <property type="term" value="P:methylation"/>
    <property type="evidence" value="ECO:0007669"/>
    <property type="project" value="UniProtKB-KW"/>
</dbReference>
<sequence>MRFLGNKESILNDIEALLQNKGLLYKQLTFFDAFAGSGSVSDYFKKYYNIIINDNLNWSVIYSRGRICASKCNFNILCFRLF</sequence>
<keyword evidence="5" id="KW-1185">Reference proteome</keyword>
<dbReference type="EMBL" id="CP097562">
    <property type="protein sequence ID" value="USF22987.1"/>
    <property type="molecule type" value="Genomic_DNA"/>
</dbReference>
<reference evidence="4" key="1">
    <citation type="journal article" date="2014" name="Genome Announc.">
        <title>Draft genome sequences of the altered schaedler flora, a defined bacterial community from gnotobiotic mice.</title>
        <authorList>
            <person name="Wannemuehler M.J."/>
            <person name="Overstreet A.M."/>
            <person name="Ward D.V."/>
            <person name="Phillips G.J."/>
        </authorList>
    </citation>
    <scope>NUCLEOTIDE SEQUENCE</scope>
    <source>
        <strain evidence="4">ASF457</strain>
    </source>
</reference>
<dbReference type="InterPro" id="IPR029063">
    <property type="entry name" value="SAM-dependent_MTases_sf"/>
</dbReference>
<evidence type="ECO:0000313" key="4">
    <source>
        <dbReference type="EMBL" id="USF22987.1"/>
    </source>
</evidence>
<evidence type="ECO:0008006" key="6">
    <source>
        <dbReference type="Google" id="ProtNLM"/>
    </source>
</evidence>
<keyword evidence="3" id="KW-0949">S-adenosyl-L-methionine</keyword>
<dbReference type="GO" id="GO:0009307">
    <property type="term" value="P:DNA restriction-modification system"/>
    <property type="evidence" value="ECO:0007669"/>
    <property type="project" value="InterPro"/>
</dbReference>
<proteinExistence type="predicted"/>